<dbReference type="PRINTS" id="PR00260">
    <property type="entry name" value="CHEMTRNSDUCR"/>
</dbReference>
<feature type="domain" description="Methyl-accepting transducer" evidence="4">
    <location>
        <begin position="440"/>
        <end position="676"/>
    </location>
</feature>
<evidence type="ECO:0000313" key="6">
    <source>
        <dbReference type="Proteomes" id="UP000680656"/>
    </source>
</evidence>
<dbReference type="RefSeq" id="WP_214419705.1">
    <property type="nucleotide sequence ID" value="NZ_CP075546.1"/>
</dbReference>
<dbReference type="GO" id="GO:0016020">
    <property type="term" value="C:membrane"/>
    <property type="evidence" value="ECO:0007669"/>
    <property type="project" value="InterPro"/>
</dbReference>
<dbReference type="PANTHER" id="PTHR32089">
    <property type="entry name" value="METHYL-ACCEPTING CHEMOTAXIS PROTEIN MCPB"/>
    <property type="match status" value="1"/>
</dbReference>
<organism evidence="5 6">
    <name type="scientific">Methanospirillum purgamenti</name>
    <dbReference type="NCBI Taxonomy" id="2834276"/>
    <lineage>
        <taxon>Archaea</taxon>
        <taxon>Methanobacteriati</taxon>
        <taxon>Methanobacteriota</taxon>
        <taxon>Stenosarchaea group</taxon>
        <taxon>Methanomicrobia</taxon>
        <taxon>Methanomicrobiales</taxon>
        <taxon>Methanospirillaceae</taxon>
        <taxon>Methanospirillum</taxon>
    </lineage>
</organism>
<reference evidence="5 6" key="1">
    <citation type="submission" date="2021-05" db="EMBL/GenBank/DDBJ databases">
        <title>A novel Methanospirillum isolate from a pyrite-forming mixed culture.</title>
        <authorList>
            <person name="Bunk B."/>
            <person name="Sproer C."/>
            <person name="Spring S."/>
            <person name="Pester M."/>
        </authorList>
    </citation>
    <scope>NUCLEOTIDE SEQUENCE [LARGE SCALE GENOMIC DNA]</scope>
    <source>
        <strain evidence="5 6">J.3.6.1-F.2.7.3</strain>
    </source>
</reference>
<proteinExistence type="inferred from homology"/>
<dbReference type="SMART" id="SM00283">
    <property type="entry name" value="MA"/>
    <property type="match status" value="1"/>
</dbReference>
<evidence type="ECO:0000256" key="2">
    <source>
        <dbReference type="ARBA" id="ARBA00029447"/>
    </source>
</evidence>
<dbReference type="SUPFAM" id="SSF58104">
    <property type="entry name" value="Methyl-accepting chemotaxis protein (MCP) signaling domain"/>
    <property type="match status" value="1"/>
</dbReference>
<dbReference type="GeneID" id="65098842"/>
<accession>A0A8E7EHE4</accession>
<keyword evidence="1 3" id="KW-0807">Transducer</keyword>
<dbReference type="Pfam" id="PF00015">
    <property type="entry name" value="MCPsignal"/>
    <property type="match status" value="1"/>
</dbReference>
<dbReference type="Gene3D" id="1.10.287.950">
    <property type="entry name" value="Methyl-accepting chemotaxis protein"/>
    <property type="match status" value="1"/>
</dbReference>
<sequence length="726" mass="79126">MSFMEFRPDQNSEKISNNLTYTHSLLSTVQVPFLLLSGDVVSFSNPAAQSLLGINTLNKVKITSIFPEKQPDGTLSSSRWTDAIWRTTPNSPQICTIYLQKSDGELFPAEVRISSSDIEGITHICAIIDTSKEVAEKNRADDLSRELKQKSVWYEAILDAIPFPISVTDPEMIWTYVNTAVEKFKRTTRQKLVGKKCGNVAGIEKLRRGITETFFEDHGMHFKIDVAFLHDREGKVMGQVEVVQNISKIVELQTRAERIVRENPIPMLIIDPAYKIVQTNDAFLSLTNYTNDALKSISFRDFTQVTKSTLDIAGVFSSQKNKSGEVIYRFPSGEKELALFAIPLVDGEGNTSDVLICMVDMTNERNTDRMLQRSIHELGGTLATIAGKNLAISVSCDNSDPLCEVKTDLDNAISNIRKTLAEITDQVQVLESSMETIGNETVQISKGAEKVASTAETTASKMKEQVVAITELLQSIEGLSASFEEIASTSQEVMTLANTATQSGQSALMQGNEASKKMEAVETISRKAVEEIGDLNIKITDISKVVKVIADIANQTNLLALNAAIEAARAGDAGRGFAVVAGEVKNLAGESRRATEHIEQVISEIISQSQKTSGLMTNVFDEIVVGIGSVKQTVDALEQIVGDIGSAATGIGEITRANENQLVEIERISGGVSLISEIAMDNEEKISGLATIAETTSESLEKVMAESSEVQEMSARLKTDLGEFTL</sequence>
<dbReference type="GO" id="GO:0007165">
    <property type="term" value="P:signal transduction"/>
    <property type="evidence" value="ECO:0007669"/>
    <property type="project" value="UniProtKB-KW"/>
</dbReference>
<dbReference type="CDD" id="cd00130">
    <property type="entry name" value="PAS"/>
    <property type="match status" value="1"/>
</dbReference>
<protein>
    <submittedName>
        <fullName evidence="5">PAS domain-containing protein</fullName>
    </submittedName>
</protein>
<dbReference type="InterPro" id="IPR004089">
    <property type="entry name" value="MCPsignal_dom"/>
</dbReference>
<dbReference type="InterPro" id="IPR000014">
    <property type="entry name" value="PAS"/>
</dbReference>
<dbReference type="InterPro" id="IPR004090">
    <property type="entry name" value="Chemotax_Me-accpt_rcpt"/>
</dbReference>
<keyword evidence="6" id="KW-1185">Reference proteome</keyword>
<dbReference type="AlphaFoldDB" id="A0A8E7EHE4"/>
<evidence type="ECO:0000259" key="4">
    <source>
        <dbReference type="PROSITE" id="PS50111"/>
    </source>
</evidence>
<dbReference type="KEGG" id="mrtj:KHC33_16620"/>
<dbReference type="InterPro" id="IPR035965">
    <property type="entry name" value="PAS-like_dom_sf"/>
</dbReference>
<dbReference type="PROSITE" id="PS50111">
    <property type="entry name" value="CHEMOTAXIS_TRANSDUC_2"/>
    <property type="match status" value="1"/>
</dbReference>
<dbReference type="SUPFAM" id="SSF55785">
    <property type="entry name" value="PYP-like sensor domain (PAS domain)"/>
    <property type="match status" value="2"/>
</dbReference>
<evidence type="ECO:0000313" key="5">
    <source>
        <dbReference type="EMBL" id="QVV88902.1"/>
    </source>
</evidence>
<dbReference type="Pfam" id="PF13426">
    <property type="entry name" value="PAS_9"/>
    <property type="match status" value="2"/>
</dbReference>
<evidence type="ECO:0000256" key="3">
    <source>
        <dbReference type="PROSITE-ProRule" id="PRU00284"/>
    </source>
</evidence>
<dbReference type="Proteomes" id="UP000680656">
    <property type="component" value="Chromosome"/>
</dbReference>
<dbReference type="EMBL" id="CP075546">
    <property type="protein sequence ID" value="QVV88902.1"/>
    <property type="molecule type" value="Genomic_DNA"/>
</dbReference>
<dbReference type="CDD" id="cd11386">
    <property type="entry name" value="MCP_signal"/>
    <property type="match status" value="1"/>
</dbReference>
<dbReference type="Gene3D" id="3.30.450.20">
    <property type="entry name" value="PAS domain"/>
    <property type="match status" value="2"/>
</dbReference>
<dbReference type="GO" id="GO:0004888">
    <property type="term" value="F:transmembrane signaling receptor activity"/>
    <property type="evidence" value="ECO:0007669"/>
    <property type="project" value="InterPro"/>
</dbReference>
<evidence type="ECO:0000256" key="1">
    <source>
        <dbReference type="ARBA" id="ARBA00023224"/>
    </source>
</evidence>
<dbReference type="PANTHER" id="PTHR32089:SF112">
    <property type="entry name" value="LYSOZYME-LIKE PROTEIN-RELATED"/>
    <property type="match status" value="1"/>
</dbReference>
<dbReference type="SMART" id="SM00091">
    <property type="entry name" value="PAS"/>
    <property type="match status" value="2"/>
</dbReference>
<gene>
    <name evidence="5" type="ORF">KHC33_16620</name>
</gene>
<dbReference type="GO" id="GO:0006935">
    <property type="term" value="P:chemotaxis"/>
    <property type="evidence" value="ECO:0007669"/>
    <property type="project" value="InterPro"/>
</dbReference>
<comment type="similarity">
    <text evidence="2">Belongs to the methyl-accepting chemotaxis (MCP) protein family.</text>
</comment>
<name>A0A8E7EHE4_9EURY</name>